<evidence type="ECO:0000256" key="1">
    <source>
        <dbReference type="ARBA" id="ARBA00004496"/>
    </source>
</evidence>
<dbReference type="Pfam" id="PF01584">
    <property type="entry name" value="CheW"/>
    <property type="match status" value="1"/>
</dbReference>
<dbReference type="GO" id="GO:0006935">
    <property type="term" value="P:chemotaxis"/>
    <property type="evidence" value="ECO:0007669"/>
    <property type="project" value="InterPro"/>
</dbReference>
<dbReference type="SMART" id="SM00260">
    <property type="entry name" value="CheW"/>
    <property type="match status" value="1"/>
</dbReference>
<reference evidence="6" key="1">
    <citation type="submission" date="2013-08" db="EMBL/GenBank/DDBJ databases">
        <authorList>
            <person name="Mendez C."/>
            <person name="Richter M."/>
            <person name="Ferrer M."/>
            <person name="Sanchez J."/>
        </authorList>
    </citation>
    <scope>NUCLEOTIDE SEQUENCE</scope>
</reference>
<organism evidence="6">
    <name type="scientific">mine drainage metagenome</name>
    <dbReference type="NCBI Taxonomy" id="410659"/>
    <lineage>
        <taxon>unclassified sequences</taxon>
        <taxon>metagenomes</taxon>
        <taxon>ecological metagenomes</taxon>
    </lineage>
</organism>
<dbReference type="InterPro" id="IPR039315">
    <property type="entry name" value="CheW"/>
</dbReference>
<evidence type="ECO:0000313" key="6">
    <source>
        <dbReference type="EMBL" id="EQD68633.1"/>
    </source>
</evidence>
<dbReference type="InterPro" id="IPR036061">
    <property type="entry name" value="CheW-like_dom_sf"/>
</dbReference>
<dbReference type="Gene3D" id="2.30.30.40">
    <property type="entry name" value="SH3 Domains"/>
    <property type="match status" value="1"/>
</dbReference>
<protein>
    <recommendedName>
        <fullName evidence="2">Chemotaxis protein CheW</fullName>
    </recommendedName>
</protein>
<proteinExistence type="predicted"/>
<dbReference type="PROSITE" id="PS50851">
    <property type="entry name" value="CHEW"/>
    <property type="match status" value="1"/>
</dbReference>
<feature type="region of interest" description="Disordered" evidence="4">
    <location>
        <begin position="167"/>
        <end position="197"/>
    </location>
</feature>
<comment type="caution">
    <text evidence="6">The sequence shown here is derived from an EMBL/GenBank/DDBJ whole genome shotgun (WGS) entry which is preliminary data.</text>
</comment>
<sequence length="197" mass="20361">MPASMNNHLEAAVSEESRQVLTFVLGGETYGVDILRVQEIRGWSAVTKIPHAPAHVLGVLNLRGSIVPIVDLRMRFALGRAEYTGITVIIVMSVVTPAGRRDIGVVVDGVSDVVDLDCTEIKPAPELGAGGATDYILGLASITDRMVVLLDIDRLIGRDLSAMAGAAGETHDAARPGVTADPAAPPPGPGAPAADAA</sequence>
<dbReference type="EMBL" id="AUZX01005228">
    <property type="protein sequence ID" value="EQD68633.1"/>
    <property type="molecule type" value="Genomic_DNA"/>
</dbReference>
<dbReference type="AlphaFoldDB" id="T1BJG0"/>
<dbReference type="InterPro" id="IPR002545">
    <property type="entry name" value="CheW-lke_dom"/>
</dbReference>
<gene>
    <name evidence="6" type="ORF">B1A_07242</name>
</gene>
<dbReference type="GO" id="GO:0005829">
    <property type="term" value="C:cytosol"/>
    <property type="evidence" value="ECO:0007669"/>
    <property type="project" value="TreeGrafter"/>
</dbReference>
<feature type="domain" description="CheW-like" evidence="5">
    <location>
        <begin position="17"/>
        <end position="161"/>
    </location>
</feature>
<evidence type="ECO:0000259" key="5">
    <source>
        <dbReference type="PROSITE" id="PS50851"/>
    </source>
</evidence>
<keyword evidence="3" id="KW-0963">Cytoplasm</keyword>
<dbReference type="PANTHER" id="PTHR22617">
    <property type="entry name" value="CHEMOTAXIS SENSOR HISTIDINE KINASE-RELATED"/>
    <property type="match status" value="1"/>
</dbReference>
<name>T1BJG0_9ZZZZ</name>
<evidence type="ECO:0000256" key="4">
    <source>
        <dbReference type="SAM" id="MobiDB-lite"/>
    </source>
</evidence>
<reference evidence="6" key="2">
    <citation type="journal article" date="2014" name="ISME J.">
        <title>Microbial stratification in low pH oxic and suboxic macroscopic growths along an acid mine drainage.</title>
        <authorList>
            <person name="Mendez-Garcia C."/>
            <person name="Mesa V."/>
            <person name="Sprenger R.R."/>
            <person name="Richter M."/>
            <person name="Diez M.S."/>
            <person name="Solano J."/>
            <person name="Bargiela R."/>
            <person name="Golyshina O.V."/>
            <person name="Manteca A."/>
            <person name="Ramos J.L."/>
            <person name="Gallego J.R."/>
            <person name="Llorente I."/>
            <person name="Martins Dos Santos V.A."/>
            <person name="Jensen O.N."/>
            <person name="Pelaez A.I."/>
            <person name="Sanchez J."/>
            <person name="Ferrer M."/>
        </authorList>
    </citation>
    <scope>NUCLEOTIDE SEQUENCE</scope>
</reference>
<dbReference type="Gene3D" id="2.40.50.180">
    <property type="entry name" value="CheA-289, Domain 4"/>
    <property type="match status" value="1"/>
</dbReference>
<comment type="subcellular location">
    <subcellularLocation>
        <location evidence="1">Cytoplasm</location>
    </subcellularLocation>
</comment>
<accession>T1BJG0</accession>
<evidence type="ECO:0000256" key="2">
    <source>
        <dbReference type="ARBA" id="ARBA00021483"/>
    </source>
</evidence>
<evidence type="ECO:0000256" key="3">
    <source>
        <dbReference type="ARBA" id="ARBA00022490"/>
    </source>
</evidence>
<dbReference type="GO" id="GO:0007165">
    <property type="term" value="P:signal transduction"/>
    <property type="evidence" value="ECO:0007669"/>
    <property type="project" value="InterPro"/>
</dbReference>
<dbReference type="SUPFAM" id="SSF50341">
    <property type="entry name" value="CheW-like"/>
    <property type="match status" value="1"/>
</dbReference>
<dbReference type="PANTHER" id="PTHR22617:SF45">
    <property type="entry name" value="CHEMOTAXIS PROTEIN CHEW"/>
    <property type="match status" value="1"/>
</dbReference>